<organism evidence="2 3">
    <name type="scientific">Saprolegnia diclina (strain VS20)</name>
    <dbReference type="NCBI Taxonomy" id="1156394"/>
    <lineage>
        <taxon>Eukaryota</taxon>
        <taxon>Sar</taxon>
        <taxon>Stramenopiles</taxon>
        <taxon>Oomycota</taxon>
        <taxon>Saprolegniomycetes</taxon>
        <taxon>Saprolegniales</taxon>
        <taxon>Saprolegniaceae</taxon>
        <taxon>Saprolegnia</taxon>
    </lineage>
</organism>
<dbReference type="RefSeq" id="XP_008620921.1">
    <property type="nucleotide sequence ID" value="XM_008622699.1"/>
</dbReference>
<proteinExistence type="predicted"/>
<dbReference type="Proteomes" id="UP000030762">
    <property type="component" value="Unassembled WGS sequence"/>
</dbReference>
<keyword evidence="1" id="KW-0472">Membrane</keyword>
<feature type="transmembrane region" description="Helical" evidence="1">
    <location>
        <begin position="74"/>
        <end position="93"/>
    </location>
</feature>
<keyword evidence="1" id="KW-0812">Transmembrane</keyword>
<evidence type="ECO:0000256" key="1">
    <source>
        <dbReference type="SAM" id="Phobius"/>
    </source>
</evidence>
<keyword evidence="1" id="KW-1133">Transmembrane helix</keyword>
<name>T0PX75_SAPDV</name>
<feature type="transmembrane region" description="Helical" evidence="1">
    <location>
        <begin position="6"/>
        <end position="23"/>
    </location>
</feature>
<dbReference type="GeneID" id="19957212"/>
<feature type="transmembrane region" description="Helical" evidence="1">
    <location>
        <begin position="44"/>
        <end position="68"/>
    </location>
</feature>
<dbReference type="EMBL" id="JH767263">
    <property type="protein sequence ID" value="EQC25630.1"/>
    <property type="molecule type" value="Genomic_DNA"/>
</dbReference>
<dbReference type="OrthoDB" id="419711at2759"/>
<dbReference type="AlphaFoldDB" id="T0PX75"/>
<evidence type="ECO:0000313" key="2">
    <source>
        <dbReference type="EMBL" id="EQC25630.1"/>
    </source>
</evidence>
<dbReference type="InParanoid" id="T0PX75"/>
<gene>
    <name evidence="2" type="ORF">SDRG_16485</name>
</gene>
<dbReference type="VEuPathDB" id="FungiDB:SDRG_16485"/>
<reference evidence="2 3" key="1">
    <citation type="submission" date="2012-04" db="EMBL/GenBank/DDBJ databases">
        <title>The Genome Sequence of Saprolegnia declina VS20.</title>
        <authorList>
            <consortium name="The Broad Institute Genome Sequencing Platform"/>
            <person name="Russ C."/>
            <person name="Nusbaum C."/>
            <person name="Tyler B."/>
            <person name="van West P."/>
            <person name="Dieguez-Uribeondo J."/>
            <person name="de Bruijn I."/>
            <person name="Tripathy S."/>
            <person name="Jiang R."/>
            <person name="Young S.K."/>
            <person name="Zeng Q."/>
            <person name="Gargeya S."/>
            <person name="Fitzgerald M."/>
            <person name="Haas B."/>
            <person name="Abouelleil A."/>
            <person name="Alvarado L."/>
            <person name="Arachchi H.M."/>
            <person name="Berlin A."/>
            <person name="Chapman S.B."/>
            <person name="Goldberg J."/>
            <person name="Griggs A."/>
            <person name="Gujja S."/>
            <person name="Hansen M."/>
            <person name="Howarth C."/>
            <person name="Imamovic A."/>
            <person name="Larimer J."/>
            <person name="McCowen C."/>
            <person name="Montmayeur A."/>
            <person name="Murphy C."/>
            <person name="Neiman D."/>
            <person name="Pearson M."/>
            <person name="Priest M."/>
            <person name="Roberts A."/>
            <person name="Saif S."/>
            <person name="Shea T."/>
            <person name="Sisk P."/>
            <person name="Sykes S."/>
            <person name="Wortman J."/>
            <person name="Nusbaum C."/>
            <person name="Birren B."/>
        </authorList>
    </citation>
    <scope>NUCLEOTIDE SEQUENCE [LARGE SCALE GENOMIC DNA]</scope>
    <source>
        <strain evidence="2 3">VS20</strain>
    </source>
</reference>
<sequence>MLWVQVVIGVILALALLASLRSIHHLRHRPHRIMSYKYPAPWAYHVHLAFRVAMVGLYIAVLVVETGYLGTKTISYYTVWNFILQGLYYLWAIKYQLGTARRSTASLTFALRIRFW</sequence>
<evidence type="ECO:0000313" key="3">
    <source>
        <dbReference type="Proteomes" id="UP000030762"/>
    </source>
</evidence>
<accession>T0PX75</accession>
<keyword evidence="3" id="KW-1185">Reference proteome</keyword>
<protein>
    <submittedName>
        <fullName evidence="2">Uncharacterized protein</fullName>
    </submittedName>
</protein>